<keyword evidence="2" id="KW-0472">Membrane</keyword>
<evidence type="ECO:0000256" key="2">
    <source>
        <dbReference type="SAM" id="Phobius"/>
    </source>
</evidence>
<evidence type="ECO:0000313" key="3">
    <source>
        <dbReference type="EMBL" id="RPB09963.1"/>
    </source>
</evidence>
<reference evidence="3 4" key="1">
    <citation type="journal article" date="2018" name="Nat. Ecol. Evol.">
        <title>Pezizomycetes genomes reveal the molecular basis of ectomycorrhizal truffle lifestyle.</title>
        <authorList>
            <person name="Murat C."/>
            <person name="Payen T."/>
            <person name="Noel B."/>
            <person name="Kuo A."/>
            <person name="Morin E."/>
            <person name="Chen J."/>
            <person name="Kohler A."/>
            <person name="Krizsan K."/>
            <person name="Balestrini R."/>
            <person name="Da Silva C."/>
            <person name="Montanini B."/>
            <person name="Hainaut M."/>
            <person name="Levati E."/>
            <person name="Barry K.W."/>
            <person name="Belfiori B."/>
            <person name="Cichocki N."/>
            <person name="Clum A."/>
            <person name="Dockter R.B."/>
            <person name="Fauchery L."/>
            <person name="Guy J."/>
            <person name="Iotti M."/>
            <person name="Le Tacon F."/>
            <person name="Lindquist E.A."/>
            <person name="Lipzen A."/>
            <person name="Malagnac F."/>
            <person name="Mello A."/>
            <person name="Molinier V."/>
            <person name="Miyauchi S."/>
            <person name="Poulain J."/>
            <person name="Riccioni C."/>
            <person name="Rubini A."/>
            <person name="Sitrit Y."/>
            <person name="Splivallo R."/>
            <person name="Traeger S."/>
            <person name="Wang M."/>
            <person name="Zifcakova L."/>
            <person name="Wipf D."/>
            <person name="Zambonelli A."/>
            <person name="Paolocci F."/>
            <person name="Nowrousian M."/>
            <person name="Ottonello S."/>
            <person name="Baldrian P."/>
            <person name="Spatafora J.W."/>
            <person name="Henrissat B."/>
            <person name="Nagy L.G."/>
            <person name="Aury J.M."/>
            <person name="Wincker P."/>
            <person name="Grigoriev I.V."/>
            <person name="Bonfante P."/>
            <person name="Martin F.M."/>
        </authorList>
    </citation>
    <scope>NUCLEOTIDE SEQUENCE [LARGE SCALE GENOMIC DNA]</scope>
    <source>
        <strain evidence="3 4">CCBAS932</strain>
    </source>
</reference>
<protein>
    <submittedName>
        <fullName evidence="3">Uncharacterized protein</fullName>
    </submittedName>
</protein>
<accession>A0A3N4KHD7</accession>
<name>A0A3N4KHD7_9PEZI</name>
<gene>
    <name evidence="3" type="ORF">P167DRAFT_607634</name>
</gene>
<feature type="region of interest" description="Disordered" evidence="1">
    <location>
        <begin position="24"/>
        <end position="57"/>
    </location>
</feature>
<dbReference type="Proteomes" id="UP000277580">
    <property type="component" value="Unassembled WGS sequence"/>
</dbReference>
<dbReference type="EMBL" id="ML119147">
    <property type="protein sequence ID" value="RPB09963.1"/>
    <property type="molecule type" value="Genomic_DNA"/>
</dbReference>
<sequence length="288" mass="29488">MALFATTTTTTDIWDNCGTDANPTPCPVSTSSSESSTPLSTTIESSTATTEPTPNHAPHPMISSVGYILMGVAIPIIIILIGACIFYWRRRRHAAAAATATPPLEPAFPIEKNQSDAEKGYGDVRLDTAVSELDPGPGGMGKVFIAELDGSSMVGCMELDSSPVMSMSPGTGIKGNLFVSGAASMRNSQFSAVSGVSAGTGTTSSMRGAGFAGASANSGSDMGSRVGAGVATGVNNNAFIAELEAPLDTSKVDKKRLELEGNDAPQITEVEIPSSILFTVKKGSSGEN</sequence>
<proteinExistence type="predicted"/>
<organism evidence="3 4">
    <name type="scientific">Morchella conica CCBAS932</name>
    <dbReference type="NCBI Taxonomy" id="1392247"/>
    <lineage>
        <taxon>Eukaryota</taxon>
        <taxon>Fungi</taxon>
        <taxon>Dikarya</taxon>
        <taxon>Ascomycota</taxon>
        <taxon>Pezizomycotina</taxon>
        <taxon>Pezizomycetes</taxon>
        <taxon>Pezizales</taxon>
        <taxon>Morchellaceae</taxon>
        <taxon>Morchella</taxon>
    </lineage>
</organism>
<evidence type="ECO:0000313" key="4">
    <source>
        <dbReference type="Proteomes" id="UP000277580"/>
    </source>
</evidence>
<feature type="compositionally biased region" description="Low complexity" evidence="1">
    <location>
        <begin position="27"/>
        <end position="54"/>
    </location>
</feature>
<evidence type="ECO:0000256" key="1">
    <source>
        <dbReference type="SAM" id="MobiDB-lite"/>
    </source>
</evidence>
<keyword evidence="2" id="KW-0812">Transmembrane</keyword>
<dbReference type="OrthoDB" id="5413227at2759"/>
<keyword evidence="4" id="KW-1185">Reference proteome</keyword>
<feature type="transmembrane region" description="Helical" evidence="2">
    <location>
        <begin position="65"/>
        <end position="88"/>
    </location>
</feature>
<dbReference type="InParanoid" id="A0A3N4KHD7"/>
<keyword evidence="2" id="KW-1133">Transmembrane helix</keyword>
<dbReference type="AlphaFoldDB" id="A0A3N4KHD7"/>